<feature type="active site" description="Charge relay system; for autoendoproteolytic cleavage activity" evidence="12">
    <location>
        <position position="99"/>
    </location>
</feature>
<proteinExistence type="inferred from homology"/>
<dbReference type="HAMAP" id="MF_00662">
    <property type="entry name" value="PS_decarb_PSD_B_type1"/>
    <property type="match status" value="1"/>
</dbReference>
<dbReference type="InterPro" id="IPR033177">
    <property type="entry name" value="PSD-B"/>
</dbReference>
<keyword evidence="9 12" id="KW-0456">Lyase</keyword>
<keyword evidence="6 12" id="KW-0472">Membrane</keyword>
<feature type="chain" id="PRO_5023298996" description="Phosphatidylserine decarboxylase beta chain" evidence="12">
    <location>
        <begin position="1"/>
        <end position="259"/>
    </location>
</feature>
<evidence type="ECO:0000256" key="12">
    <source>
        <dbReference type="HAMAP-Rule" id="MF_00662"/>
    </source>
</evidence>
<dbReference type="PANTHER" id="PTHR10067:SF6">
    <property type="entry name" value="PHOSPHATIDYLSERINE DECARBOXYLASE PROENZYME, MITOCHONDRIAL"/>
    <property type="match status" value="1"/>
</dbReference>
<accession>A0A2T5MEY0</accession>
<keyword evidence="5 12" id="KW-0443">Lipid metabolism</keyword>
<name>A0A2T5MEY0_9GAMM</name>
<evidence type="ECO:0000313" key="14">
    <source>
        <dbReference type="Proteomes" id="UP000244248"/>
    </source>
</evidence>
<protein>
    <recommendedName>
        <fullName evidence="12">Phosphatidylserine decarboxylase proenzyme</fullName>
        <ecNumber evidence="12">4.1.1.65</ecNumber>
    </recommendedName>
    <component>
        <recommendedName>
            <fullName evidence="12">Phosphatidylserine decarboxylase alpha chain</fullName>
        </recommendedName>
    </component>
    <component>
        <recommendedName>
            <fullName evidence="12">Phosphatidylserine decarboxylase beta chain</fullName>
        </recommendedName>
    </component>
</protein>
<feature type="active site" description="Schiff-base intermediate with substrate; via pyruvic acid; for decarboxylase activity" evidence="12">
    <location>
        <position position="260"/>
    </location>
</feature>
<sequence>MNPENNTDASRGDLLFAAVQLRLPTRFLSWLMFLLTRLEVRWFKNLFIRILMRSYNISLTEAERGRPEDYRSFNDFFTRSLKPGARPLAEAPAFLSPVDGTISQLGTIKEGRIFQAKGHDYSVVELLGGDALTAREFMGGQFNTIYLAPNNYHRIHMPVNGRLRHWRYVPGRLFSVNPATARALPGVFARNERVVAIFDTDIGPVAMVLVGALFVGSMETVWAGQISPPHKRETEGGNFMTDLPISLERGEEMGRFNMGSTVILLTAPGAVQWDGIAQPGATVRMGQAIGR</sequence>
<keyword evidence="3 12" id="KW-0444">Lipid biosynthesis</keyword>
<feature type="active site" description="Charge relay system; for autoendoproteolytic cleavage activity" evidence="12">
    <location>
        <position position="156"/>
    </location>
</feature>
<comment type="cofactor">
    <cofactor evidence="12">
        <name>pyruvate</name>
        <dbReference type="ChEBI" id="CHEBI:15361"/>
    </cofactor>
    <text evidence="12">Binds 1 pyruvoyl group covalently per subunit.</text>
</comment>
<evidence type="ECO:0000256" key="1">
    <source>
        <dbReference type="ARBA" id="ARBA00005189"/>
    </source>
</evidence>
<dbReference type="OrthoDB" id="9802030at2"/>
<evidence type="ECO:0000313" key="13">
    <source>
        <dbReference type="EMBL" id="PTU31099.1"/>
    </source>
</evidence>
<feature type="active site" description="Charge relay system; for autoendoproteolytic cleavage activity" evidence="12">
    <location>
        <position position="260"/>
    </location>
</feature>
<comment type="function">
    <text evidence="12">Catalyzes the formation of phosphatidylethanolamine (PtdEtn) from phosphatidylserine (PtdSer).</text>
</comment>
<keyword evidence="7 12" id="KW-0865">Zymogen</keyword>
<comment type="similarity">
    <text evidence="12">Belongs to the phosphatidylserine decarboxylase family. PSD-B subfamily. Prokaryotic type I sub-subfamily.</text>
</comment>
<evidence type="ECO:0000256" key="8">
    <source>
        <dbReference type="ARBA" id="ARBA00023209"/>
    </source>
</evidence>
<dbReference type="AlphaFoldDB" id="A0A2T5MEY0"/>
<feature type="chain" id="PRO_5023298998" description="Phosphatidylserine decarboxylase alpha chain" evidence="12">
    <location>
        <begin position="260"/>
        <end position="291"/>
    </location>
</feature>
<dbReference type="PANTHER" id="PTHR10067">
    <property type="entry name" value="PHOSPHATIDYLSERINE DECARBOXYLASE"/>
    <property type="match status" value="1"/>
</dbReference>
<organism evidence="13 14">
    <name type="scientific">Stenotrophobium rhamnosiphilum</name>
    <dbReference type="NCBI Taxonomy" id="2029166"/>
    <lineage>
        <taxon>Bacteria</taxon>
        <taxon>Pseudomonadati</taxon>
        <taxon>Pseudomonadota</taxon>
        <taxon>Gammaproteobacteria</taxon>
        <taxon>Nevskiales</taxon>
        <taxon>Nevskiaceae</taxon>
        <taxon>Stenotrophobium</taxon>
    </lineage>
</organism>
<dbReference type="GO" id="GO:0004609">
    <property type="term" value="F:phosphatidylserine decarboxylase activity"/>
    <property type="evidence" value="ECO:0007669"/>
    <property type="project" value="UniProtKB-UniRule"/>
</dbReference>
<comment type="pathway">
    <text evidence="1">Lipid metabolism.</text>
</comment>
<keyword evidence="2 12" id="KW-1003">Cell membrane</keyword>
<evidence type="ECO:0000256" key="6">
    <source>
        <dbReference type="ARBA" id="ARBA00023136"/>
    </source>
</evidence>
<evidence type="ECO:0000256" key="5">
    <source>
        <dbReference type="ARBA" id="ARBA00023098"/>
    </source>
</evidence>
<keyword evidence="4 12" id="KW-0210">Decarboxylase</keyword>
<keyword evidence="14" id="KW-1185">Reference proteome</keyword>
<evidence type="ECO:0000256" key="2">
    <source>
        <dbReference type="ARBA" id="ARBA00022475"/>
    </source>
</evidence>
<reference evidence="13 14" key="1">
    <citation type="submission" date="2018-04" db="EMBL/GenBank/DDBJ databases">
        <title>Novel species isolated from glacier.</title>
        <authorList>
            <person name="Liu Q."/>
            <person name="Xin Y.-H."/>
        </authorList>
    </citation>
    <scope>NUCLEOTIDE SEQUENCE [LARGE SCALE GENOMIC DNA]</scope>
    <source>
        <strain evidence="13 14">GT1R17</strain>
    </source>
</reference>
<keyword evidence="8 12" id="KW-0594">Phospholipid biosynthesis</keyword>
<evidence type="ECO:0000256" key="4">
    <source>
        <dbReference type="ARBA" id="ARBA00022793"/>
    </source>
</evidence>
<comment type="subunit">
    <text evidence="12">Heterodimer of a large membrane-associated beta subunit and a small pyruvoyl-containing alpha subunit.</text>
</comment>
<dbReference type="InterPro" id="IPR033178">
    <property type="entry name" value="PSD_type1_pro"/>
</dbReference>
<comment type="subcellular location">
    <subcellularLocation>
        <location evidence="12">Cell membrane</location>
        <topology evidence="12">Peripheral membrane protein</topology>
    </subcellularLocation>
</comment>
<dbReference type="GO" id="GO:0005886">
    <property type="term" value="C:plasma membrane"/>
    <property type="evidence" value="ECO:0007669"/>
    <property type="project" value="UniProtKB-SubCell"/>
</dbReference>
<dbReference type="Proteomes" id="UP000244248">
    <property type="component" value="Unassembled WGS sequence"/>
</dbReference>
<dbReference type="EMBL" id="QANS01000004">
    <property type="protein sequence ID" value="PTU31099.1"/>
    <property type="molecule type" value="Genomic_DNA"/>
</dbReference>
<comment type="PTM">
    <text evidence="12">Is synthesized initially as an inactive proenzyme. Formation of the active enzyme involves a self-maturation process in which the active site pyruvoyl group is generated from an internal serine residue via an autocatalytic post-translational modification. Two non-identical subunits are generated from the proenzyme in this reaction, and the pyruvate is formed at the N-terminus of the alpha chain, which is derived from the carboxyl end of the proenzyme. The autoendoproteolytic cleavage occurs by a canonical serine protease mechanism, in which the side chain hydroxyl group of the serine supplies its oxygen atom to form the C-terminus of the beta chain, while the remainder of the serine residue undergoes an oxidative deamination to produce ammonia and the pyruvoyl prosthetic group on the alpha chain. During this reaction, the Ser that is part of the protease active site of the proenzyme becomes the pyruvoyl prosthetic group, which constitutes an essential element of the active site of the mature decarboxylase.</text>
</comment>
<dbReference type="EC" id="4.1.1.65" evidence="12"/>
<keyword evidence="10 12" id="KW-1208">Phospholipid metabolism</keyword>
<keyword evidence="11 12" id="KW-0670">Pyruvate</keyword>
<feature type="site" description="Cleavage (non-hydrolytic); by autocatalysis" evidence="12">
    <location>
        <begin position="259"/>
        <end position="260"/>
    </location>
</feature>
<dbReference type="RefSeq" id="WP_107940686.1">
    <property type="nucleotide sequence ID" value="NZ_QANS01000004.1"/>
</dbReference>
<evidence type="ECO:0000256" key="10">
    <source>
        <dbReference type="ARBA" id="ARBA00023264"/>
    </source>
</evidence>
<comment type="caution">
    <text evidence="13">The sequence shown here is derived from an EMBL/GenBank/DDBJ whole genome shotgun (WGS) entry which is preliminary data.</text>
</comment>
<gene>
    <name evidence="12 13" type="primary">psd</name>
    <name evidence="13" type="ORF">CJD38_12470</name>
</gene>
<feature type="modified residue" description="Pyruvic acid (Ser); by autocatalysis" evidence="12">
    <location>
        <position position="260"/>
    </location>
</feature>
<comment type="pathway">
    <text evidence="12">Phospholipid metabolism; phosphatidylethanolamine biosynthesis; phosphatidylethanolamine from CDP-diacylglycerol: step 2/2.</text>
</comment>
<evidence type="ECO:0000256" key="11">
    <source>
        <dbReference type="ARBA" id="ARBA00023317"/>
    </source>
</evidence>
<dbReference type="NCBIfam" id="TIGR00163">
    <property type="entry name" value="PS_decarb"/>
    <property type="match status" value="1"/>
</dbReference>
<evidence type="ECO:0000256" key="3">
    <source>
        <dbReference type="ARBA" id="ARBA00022516"/>
    </source>
</evidence>
<dbReference type="UniPathway" id="UPA00558">
    <property type="reaction ID" value="UER00616"/>
</dbReference>
<dbReference type="InterPro" id="IPR003817">
    <property type="entry name" value="PS_Dcarbxylase"/>
</dbReference>
<evidence type="ECO:0000256" key="9">
    <source>
        <dbReference type="ARBA" id="ARBA00023239"/>
    </source>
</evidence>
<evidence type="ECO:0000256" key="7">
    <source>
        <dbReference type="ARBA" id="ARBA00023145"/>
    </source>
</evidence>
<comment type="catalytic activity">
    <reaction evidence="12">
        <text>a 1,2-diacyl-sn-glycero-3-phospho-L-serine + H(+) = a 1,2-diacyl-sn-glycero-3-phosphoethanolamine + CO2</text>
        <dbReference type="Rhea" id="RHEA:20828"/>
        <dbReference type="ChEBI" id="CHEBI:15378"/>
        <dbReference type="ChEBI" id="CHEBI:16526"/>
        <dbReference type="ChEBI" id="CHEBI:57262"/>
        <dbReference type="ChEBI" id="CHEBI:64612"/>
        <dbReference type="EC" id="4.1.1.65"/>
    </reaction>
</comment>
<dbReference type="Pfam" id="PF02666">
    <property type="entry name" value="PS_Dcarbxylase"/>
    <property type="match status" value="1"/>
</dbReference>
<dbReference type="GO" id="GO:0006646">
    <property type="term" value="P:phosphatidylethanolamine biosynthetic process"/>
    <property type="evidence" value="ECO:0007669"/>
    <property type="project" value="UniProtKB-UniRule"/>
</dbReference>